<evidence type="ECO:0000259" key="1">
    <source>
        <dbReference type="PROSITE" id="PS50125"/>
    </source>
</evidence>
<dbReference type="GO" id="GO:0009190">
    <property type="term" value="P:cyclic nucleotide biosynthetic process"/>
    <property type="evidence" value="ECO:0007669"/>
    <property type="project" value="InterPro"/>
</dbReference>
<organism evidence="2 3">
    <name type="scientific">SAR86 cluster bacterium</name>
    <dbReference type="NCBI Taxonomy" id="2030880"/>
    <lineage>
        <taxon>Bacteria</taxon>
        <taxon>Pseudomonadati</taxon>
        <taxon>Pseudomonadota</taxon>
        <taxon>Gammaproteobacteria</taxon>
        <taxon>SAR86 cluster</taxon>
    </lineage>
</organism>
<evidence type="ECO:0000313" key="2">
    <source>
        <dbReference type="EMBL" id="PCI75669.1"/>
    </source>
</evidence>
<accession>A0A2A4X0T0</accession>
<dbReference type="InterPro" id="IPR001054">
    <property type="entry name" value="A/G_cyclase"/>
</dbReference>
<dbReference type="GO" id="GO:0004016">
    <property type="term" value="F:adenylate cyclase activity"/>
    <property type="evidence" value="ECO:0007669"/>
    <property type="project" value="UniProtKB-ARBA"/>
</dbReference>
<name>A0A2A4X0T0_9GAMM</name>
<sequence length="362" mass="39978">MSKHQHNATEVSQQILQTLRNGGLLSPSGESDAEVLERLSAILVYAGFPERDVLKKNITILLSDIRGFSDIAESYPAADVVRMLNRYFHAMGNIITNYGGTIDKLMGDSILVVFGFPEERKTDAEDAIACAVEMQMAMSKLNDANRALGMPDLFVGIAINTGSVVVGDLGSEHYHEYTIIGDEVNLTSRIEAQCLRGQILISENTYELSKEFVEVGAPNRVEVKGARDAVDLYELHATARPQAMEVPRREGRKSPRIKVHIPVAFQNLAGKIVLGEKFYGEVIDISYHGLLIETPVKLGKSSEIKMALSLELFSDRTTDVYARIINTEQVGDKFRSSMEFTTIGTEGLRAIKQYVDNMVATS</sequence>
<dbReference type="GO" id="GO:0035556">
    <property type="term" value="P:intracellular signal transduction"/>
    <property type="evidence" value="ECO:0007669"/>
    <property type="project" value="InterPro"/>
</dbReference>
<dbReference type="Proteomes" id="UP000218767">
    <property type="component" value="Unassembled WGS sequence"/>
</dbReference>
<dbReference type="InterPro" id="IPR009875">
    <property type="entry name" value="PilZ_domain"/>
</dbReference>
<dbReference type="InterPro" id="IPR029787">
    <property type="entry name" value="Nucleotide_cyclase"/>
</dbReference>
<dbReference type="Gene3D" id="2.40.10.220">
    <property type="entry name" value="predicted glycosyltransferase like domains"/>
    <property type="match status" value="1"/>
</dbReference>
<dbReference type="PROSITE" id="PS50125">
    <property type="entry name" value="GUANYLATE_CYCLASE_2"/>
    <property type="match status" value="1"/>
</dbReference>
<dbReference type="AlphaFoldDB" id="A0A2A4X0T0"/>
<dbReference type="Pfam" id="PF07238">
    <property type="entry name" value="PilZ"/>
    <property type="match status" value="1"/>
</dbReference>
<dbReference type="InterPro" id="IPR050697">
    <property type="entry name" value="Adenylyl/Guanylyl_Cyclase_3/4"/>
</dbReference>
<dbReference type="PANTHER" id="PTHR43081:SF1">
    <property type="entry name" value="ADENYLATE CYCLASE, TERMINAL-DIFFERENTIATION SPECIFIC"/>
    <property type="match status" value="1"/>
</dbReference>
<dbReference type="GO" id="GO:0035438">
    <property type="term" value="F:cyclic-di-GMP binding"/>
    <property type="evidence" value="ECO:0007669"/>
    <property type="project" value="InterPro"/>
</dbReference>
<dbReference type="SMART" id="SM00044">
    <property type="entry name" value="CYCc"/>
    <property type="match status" value="1"/>
</dbReference>
<feature type="domain" description="Guanylate cyclase" evidence="1">
    <location>
        <begin position="59"/>
        <end position="191"/>
    </location>
</feature>
<dbReference type="SUPFAM" id="SSF141371">
    <property type="entry name" value="PilZ domain-like"/>
    <property type="match status" value="1"/>
</dbReference>
<dbReference type="Pfam" id="PF00211">
    <property type="entry name" value="Guanylate_cyc"/>
    <property type="match status" value="1"/>
</dbReference>
<reference evidence="3" key="1">
    <citation type="submission" date="2017-08" db="EMBL/GenBank/DDBJ databases">
        <title>A dynamic microbial community with high functional redundancy inhabits the cold, oxic subseafloor aquifer.</title>
        <authorList>
            <person name="Tully B.J."/>
            <person name="Wheat C.G."/>
            <person name="Glazer B.T."/>
            <person name="Huber J.A."/>
        </authorList>
    </citation>
    <scope>NUCLEOTIDE SEQUENCE [LARGE SCALE GENOMIC DNA]</scope>
</reference>
<comment type="caution">
    <text evidence="2">The sequence shown here is derived from an EMBL/GenBank/DDBJ whole genome shotgun (WGS) entry which is preliminary data.</text>
</comment>
<protein>
    <submittedName>
        <fullName evidence="2">Adenylate cyclase</fullName>
    </submittedName>
</protein>
<dbReference type="PANTHER" id="PTHR43081">
    <property type="entry name" value="ADENYLATE CYCLASE, TERMINAL-DIFFERENTIATION SPECIFIC-RELATED"/>
    <property type="match status" value="1"/>
</dbReference>
<dbReference type="Gene3D" id="3.30.70.1230">
    <property type="entry name" value="Nucleotide cyclase"/>
    <property type="match status" value="1"/>
</dbReference>
<proteinExistence type="predicted"/>
<dbReference type="CDD" id="cd07302">
    <property type="entry name" value="CHD"/>
    <property type="match status" value="1"/>
</dbReference>
<gene>
    <name evidence="2" type="ORF">COB20_12430</name>
</gene>
<evidence type="ECO:0000313" key="3">
    <source>
        <dbReference type="Proteomes" id="UP000218767"/>
    </source>
</evidence>
<dbReference type="SUPFAM" id="SSF55073">
    <property type="entry name" value="Nucleotide cyclase"/>
    <property type="match status" value="1"/>
</dbReference>
<dbReference type="EMBL" id="NVUL01000070">
    <property type="protein sequence ID" value="PCI75669.1"/>
    <property type="molecule type" value="Genomic_DNA"/>
</dbReference>